<dbReference type="Proteomes" id="UP001253458">
    <property type="component" value="Unassembled WGS sequence"/>
</dbReference>
<organism evidence="1 4">
    <name type="scientific">Acidovorax delafieldii</name>
    <name type="common">Pseudomonas delafieldii</name>
    <dbReference type="NCBI Taxonomy" id="47920"/>
    <lineage>
        <taxon>Bacteria</taxon>
        <taxon>Pseudomonadati</taxon>
        <taxon>Pseudomonadota</taxon>
        <taxon>Betaproteobacteria</taxon>
        <taxon>Burkholderiales</taxon>
        <taxon>Comamonadaceae</taxon>
        <taxon>Acidovorax</taxon>
    </lineage>
</organism>
<evidence type="ECO:0000313" key="4">
    <source>
        <dbReference type="Proteomes" id="UP001253458"/>
    </source>
</evidence>
<dbReference type="Proteomes" id="UP001249076">
    <property type="component" value="Unassembled WGS sequence"/>
</dbReference>
<gene>
    <name evidence="1" type="ORF">J2W88_002782</name>
    <name evidence="2" type="ORF">J2W93_003570</name>
</gene>
<comment type="caution">
    <text evidence="1">The sequence shown here is derived from an EMBL/GenBank/DDBJ whole genome shotgun (WGS) entry which is preliminary data.</text>
</comment>
<reference evidence="1 3" key="1">
    <citation type="submission" date="2023-07" db="EMBL/GenBank/DDBJ databases">
        <title>Sorghum-associated microbial communities from plants grown in Nebraska, USA.</title>
        <authorList>
            <person name="Schachtman D."/>
        </authorList>
    </citation>
    <scope>NUCLEOTIDE SEQUENCE</scope>
    <source>
        <strain evidence="2 3">BE105</strain>
        <strain evidence="1">BE69</strain>
    </source>
</reference>
<name>A0AAJ2C864_ACIDE</name>
<evidence type="ECO:0000313" key="1">
    <source>
        <dbReference type="EMBL" id="MDR6767501.1"/>
    </source>
</evidence>
<dbReference type="EMBL" id="JAVDTS010000005">
    <property type="protein sequence ID" value="MDR6838723.1"/>
    <property type="molecule type" value="Genomic_DNA"/>
</dbReference>
<proteinExistence type="predicted"/>
<keyword evidence="3" id="KW-1185">Reference proteome</keyword>
<protein>
    <submittedName>
        <fullName evidence="1">Uncharacterized protein</fullName>
    </submittedName>
</protein>
<evidence type="ECO:0000313" key="2">
    <source>
        <dbReference type="EMBL" id="MDR6838723.1"/>
    </source>
</evidence>
<evidence type="ECO:0000313" key="3">
    <source>
        <dbReference type="Proteomes" id="UP001249076"/>
    </source>
</evidence>
<dbReference type="EMBL" id="JAVDTL010000004">
    <property type="protein sequence ID" value="MDR6767501.1"/>
    <property type="molecule type" value="Genomic_DNA"/>
</dbReference>
<dbReference type="RefSeq" id="WP_209819980.1">
    <property type="nucleotide sequence ID" value="NZ_JAVDTL010000004.1"/>
</dbReference>
<dbReference type="AlphaFoldDB" id="A0AAJ2C864"/>
<accession>A0AAJ2C864</accession>
<sequence length="157" mass="17789">MTRRNWKALQPISLRHAFELCKDHARERLNKSVEGIAEDMGLADHWVLYKYLQKGSMPANLIRPYELACGIDFVTRYLAASNGRLLVQIATGRKLAHADIVELHEHFATALKLLTEYYAKPGDPSAALAALTTHMEHVAWHRQNVAQHVNPQLDLQS</sequence>